<dbReference type="NCBIfam" id="TIGR00054">
    <property type="entry name" value="RIP metalloprotease RseP"/>
    <property type="match status" value="1"/>
</dbReference>
<gene>
    <name evidence="13" type="primary">rseP</name>
    <name evidence="13" type="ORF">H0A62_10685</name>
</gene>
<evidence type="ECO:0000256" key="9">
    <source>
        <dbReference type="ARBA" id="ARBA00023049"/>
    </source>
</evidence>
<feature type="domain" description="PDZ" evidence="12">
    <location>
        <begin position="112"/>
        <end position="184"/>
    </location>
</feature>
<keyword evidence="5 11" id="KW-0812">Transmembrane</keyword>
<feature type="domain" description="PDZ" evidence="12">
    <location>
        <begin position="208"/>
        <end position="275"/>
    </location>
</feature>
<evidence type="ECO:0000259" key="12">
    <source>
        <dbReference type="SMART" id="SM00228"/>
    </source>
</evidence>
<evidence type="ECO:0000256" key="7">
    <source>
        <dbReference type="ARBA" id="ARBA00022833"/>
    </source>
</evidence>
<evidence type="ECO:0000256" key="8">
    <source>
        <dbReference type="ARBA" id="ARBA00022989"/>
    </source>
</evidence>
<comment type="subcellular location">
    <subcellularLocation>
        <location evidence="2">Membrane</location>
        <topology evidence="2">Multi-pass membrane protein</topology>
    </subcellularLocation>
</comment>
<evidence type="ECO:0000256" key="1">
    <source>
        <dbReference type="ARBA" id="ARBA00001947"/>
    </source>
</evidence>
<dbReference type="EC" id="3.4.24.-" evidence="11"/>
<dbReference type="RefSeq" id="WP_130039609.1">
    <property type="nucleotide sequence ID" value="NZ_JACCEV010000002.1"/>
</dbReference>
<evidence type="ECO:0000313" key="13">
    <source>
        <dbReference type="EMBL" id="NYT86070.1"/>
    </source>
</evidence>
<keyword evidence="14" id="KW-1185">Reference proteome</keyword>
<keyword evidence="7 11" id="KW-0862">Zinc</keyword>
<dbReference type="OrthoDB" id="9782003at2"/>
<comment type="cofactor">
    <cofactor evidence="1 11">
        <name>Zn(2+)</name>
        <dbReference type="ChEBI" id="CHEBI:29105"/>
    </cofactor>
</comment>
<dbReference type="CDD" id="cd06163">
    <property type="entry name" value="S2P-M50_PDZ_RseP-like"/>
    <property type="match status" value="2"/>
</dbReference>
<dbReference type="SMART" id="SM00228">
    <property type="entry name" value="PDZ"/>
    <property type="match status" value="2"/>
</dbReference>
<dbReference type="GO" id="GO:0016020">
    <property type="term" value="C:membrane"/>
    <property type="evidence" value="ECO:0007669"/>
    <property type="project" value="UniProtKB-SubCell"/>
</dbReference>
<proteinExistence type="inferred from homology"/>
<dbReference type="GO" id="GO:0004222">
    <property type="term" value="F:metalloendopeptidase activity"/>
    <property type="evidence" value="ECO:0007669"/>
    <property type="project" value="InterPro"/>
</dbReference>
<comment type="caution">
    <text evidence="13">The sequence shown here is derived from an EMBL/GenBank/DDBJ whole genome shotgun (WGS) entry which is preliminary data.</text>
</comment>
<evidence type="ECO:0000256" key="11">
    <source>
        <dbReference type="RuleBase" id="RU362031"/>
    </source>
</evidence>
<keyword evidence="4 13" id="KW-0645">Protease</keyword>
<accession>A0A853H223</accession>
<keyword evidence="9 11" id="KW-0482">Metalloprotease</keyword>
<evidence type="ECO:0000313" key="14">
    <source>
        <dbReference type="Proteomes" id="UP000554144"/>
    </source>
</evidence>
<dbReference type="Gene3D" id="2.30.42.10">
    <property type="match status" value="2"/>
</dbReference>
<dbReference type="Pfam" id="PF02163">
    <property type="entry name" value="Peptidase_M50"/>
    <property type="match status" value="1"/>
</dbReference>
<dbReference type="InterPro" id="IPR041489">
    <property type="entry name" value="PDZ_6"/>
</dbReference>
<keyword evidence="8 11" id="KW-1133">Transmembrane helix</keyword>
<dbReference type="CDD" id="cd23081">
    <property type="entry name" value="cpPDZ_EcRseP-like"/>
    <property type="match status" value="1"/>
</dbReference>
<evidence type="ECO:0000256" key="4">
    <source>
        <dbReference type="ARBA" id="ARBA00022670"/>
    </source>
</evidence>
<dbReference type="Pfam" id="PF17820">
    <property type="entry name" value="PDZ_6"/>
    <property type="match status" value="1"/>
</dbReference>
<dbReference type="PANTHER" id="PTHR42837:SF2">
    <property type="entry name" value="MEMBRANE METALLOPROTEASE ARASP2, CHLOROPLASTIC-RELATED"/>
    <property type="match status" value="1"/>
</dbReference>
<dbReference type="AlphaFoldDB" id="A0A853H223"/>
<feature type="transmembrane region" description="Helical" evidence="11">
    <location>
        <begin position="368"/>
        <end position="388"/>
    </location>
</feature>
<evidence type="ECO:0000256" key="3">
    <source>
        <dbReference type="ARBA" id="ARBA00007931"/>
    </source>
</evidence>
<reference evidence="13 14" key="1">
    <citation type="submission" date="2020-07" db="EMBL/GenBank/DDBJ databases">
        <title>Taxonomic revisions and descriptions of new bacterial species based on genomic comparisons in the high-G+C-content subgroup of the family Alcaligenaceae.</title>
        <authorList>
            <person name="Szabo A."/>
            <person name="Felfoldi T."/>
        </authorList>
    </citation>
    <scope>NUCLEOTIDE SEQUENCE [LARGE SCALE GENOMIC DNA]</scope>
    <source>
        <strain evidence="13 14">DSM 25667</strain>
    </source>
</reference>
<dbReference type="InterPro" id="IPR001478">
    <property type="entry name" value="PDZ"/>
</dbReference>
<comment type="similarity">
    <text evidence="3 11">Belongs to the peptidase M50B family.</text>
</comment>
<dbReference type="EMBL" id="JACCEV010000002">
    <property type="protein sequence ID" value="NYT86070.1"/>
    <property type="molecule type" value="Genomic_DNA"/>
</dbReference>
<evidence type="ECO:0000256" key="6">
    <source>
        <dbReference type="ARBA" id="ARBA00022801"/>
    </source>
</evidence>
<keyword evidence="10 11" id="KW-0472">Membrane</keyword>
<name>A0A853H223_9BURK</name>
<keyword evidence="11" id="KW-0479">Metal-binding</keyword>
<organism evidence="13 14">
    <name type="scientific">Pollutimonas harenae</name>
    <dbReference type="NCBI Taxonomy" id="657015"/>
    <lineage>
        <taxon>Bacteria</taxon>
        <taxon>Pseudomonadati</taxon>
        <taxon>Pseudomonadota</taxon>
        <taxon>Betaproteobacteria</taxon>
        <taxon>Burkholderiales</taxon>
        <taxon>Alcaligenaceae</taxon>
        <taxon>Pollutimonas</taxon>
    </lineage>
</organism>
<dbReference type="Proteomes" id="UP000554144">
    <property type="component" value="Unassembled WGS sequence"/>
</dbReference>
<protein>
    <recommendedName>
        <fullName evidence="11">Zinc metalloprotease</fullName>
        <ecNumber evidence="11">3.4.24.-</ecNumber>
    </recommendedName>
</protein>
<dbReference type="SUPFAM" id="SSF50156">
    <property type="entry name" value="PDZ domain-like"/>
    <property type="match status" value="2"/>
</dbReference>
<keyword evidence="6 11" id="KW-0378">Hydrolase</keyword>
<evidence type="ECO:0000256" key="5">
    <source>
        <dbReference type="ARBA" id="ARBA00022692"/>
    </source>
</evidence>
<evidence type="ECO:0000256" key="10">
    <source>
        <dbReference type="ARBA" id="ARBA00023136"/>
    </source>
</evidence>
<sequence>MLFTLLAFAVALGVLITFHELGHYWVARLCGVRILRFSVGFGKVLVRRTDRHGTEWALSAIPLGGYVKMLDDPEPGDDPAIAGQAFNHKSLKQRSAIVLAGPVANLVLAALLYTALNLAGTSEPAAILAAPPTSSLAAQAGIQEGDRITAVNQQPVQSWNEARWQLLDVMTSGGQAQLQVDTANGSQRERLLQFVPGEVGADGVDLMAEAGLTLAIPQPKVTAVNSGEPGEQAGLAPGDIVTRVGELDQPTASAMVEEVKKHPDQPLPITVLRNGATTTLTVVPRGQAGPDGQTIGRIGVMLGADFPMVLVRYGLFDSLSRGVSRTIDTVWFSLKMMGRMVVGDVSLRNISGPVTIADYAGQTARIGFAAYIGFLALISVSIGVLNLLPIPMLDGGHLMYYVLEAVRGRPIPEKWHENGQRIGLGLLAALMSLAFFNDFARLFS</sequence>
<feature type="transmembrane region" description="Helical" evidence="11">
    <location>
        <begin position="96"/>
        <end position="116"/>
    </location>
</feature>
<dbReference type="PANTHER" id="PTHR42837">
    <property type="entry name" value="REGULATOR OF SIGMA-E PROTEASE RSEP"/>
    <property type="match status" value="1"/>
</dbReference>
<dbReference type="InterPro" id="IPR008915">
    <property type="entry name" value="Peptidase_M50"/>
</dbReference>
<dbReference type="GO" id="GO:0006508">
    <property type="term" value="P:proteolysis"/>
    <property type="evidence" value="ECO:0007669"/>
    <property type="project" value="UniProtKB-KW"/>
</dbReference>
<dbReference type="InterPro" id="IPR036034">
    <property type="entry name" value="PDZ_sf"/>
</dbReference>
<dbReference type="GO" id="GO:0046872">
    <property type="term" value="F:metal ion binding"/>
    <property type="evidence" value="ECO:0007669"/>
    <property type="project" value="UniProtKB-KW"/>
</dbReference>
<feature type="transmembrane region" description="Helical" evidence="11">
    <location>
        <begin position="422"/>
        <end position="443"/>
    </location>
</feature>
<dbReference type="InterPro" id="IPR004387">
    <property type="entry name" value="Pept_M50_Zn"/>
</dbReference>
<evidence type="ECO:0000256" key="2">
    <source>
        <dbReference type="ARBA" id="ARBA00004141"/>
    </source>
</evidence>